<organism evidence="1 2">
    <name type="scientific">Formosa undariae</name>
    <dbReference type="NCBI Taxonomy" id="1325436"/>
    <lineage>
        <taxon>Bacteria</taxon>
        <taxon>Pseudomonadati</taxon>
        <taxon>Bacteroidota</taxon>
        <taxon>Flavobacteriia</taxon>
        <taxon>Flavobacteriales</taxon>
        <taxon>Flavobacteriaceae</taxon>
        <taxon>Formosa</taxon>
    </lineage>
</organism>
<comment type="caution">
    <text evidence="1">The sequence shown here is derived from an EMBL/GenBank/DDBJ whole genome shotgun (WGS) entry which is preliminary data.</text>
</comment>
<gene>
    <name evidence="1" type="ORF">ACFFVB_10935</name>
</gene>
<keyword evidence="2" id="KW-1185">Reference proteome</keyword>
<proteinExistence type="predicted"/>
<sequence length="121" mass="14309">MMSEVNKLKGSKEILYPKTAYKEESFQDFTARYNGFGKNLYEALKDENIELFEKLKFYQMVNEKEDSFAEYIHNGISFTIHLCFYSELIILSTNKQCIEIGSWEKNEIEKAVHFILKTLIK</sequence>
<reference evidence="1 2" key="1">
    <citation type="submission" date="2024-09" db="EMBL/GenBank/DDBJ databases">
        <authorList>
            <person name="Sun Q."/>
            <person name="Mori K."/>
        </authorList>
    </citation>
    <scope>NUCLEOTIDE SEQUENCE [LARGE SCALE GENOMIC DNA]</scope>
    <source>
        <strain evidence="1 2">CECT 8286</strain>
    </source>
</reference>
<accession>A0ABV5F2C3</accession>
<evidence type="ECO:0000313" key="2">
    <source>
        <dbReference type="Proteomes" id="UP001589605"/>
    </source>
</evidence>
<evidence type="ECO:0008006" key="3">
    <source>
        <dbReference type="Google" id="ProtNLM"/>
    </source>
</evidence>
<protein>
    <recommendedName>
        <fullName evidence="3">DUF3805 domain-containing protein</fullName>
    </recommendedName>
</protein>
<dbReference type="RefSeq" id="WP_382382795.1">
    <property type="nucleotide sequence ID" value="NZ_JBHMEZ010000012.1"/>
</dbReference>
<evidence type="ECO:0000313" key="1">
    <source>
        <dbReference type="EMBL" id="MFB9053590.1"/>
    </source>
</evidence>
<name>A0ABV5F2C3_9FLAO</name>
<dbReference type="Proteomes" id="UP001589605">
    <property type="component" value="Unassembled WGS sequence"/>
</dbReference>
<dbReference type="EMBL" id="JBHMEZ010000012">
    <property type="protein sequence ID" value="MFB9053590.1"/>
    <property type="molecule type" value="Genomic_DNA"/>
</dbReference>